<accession>A0A5K8AAF1</accession>
<organism evidence="1 2">
    <name type="scientific">Desulfosarcina ovata subsp. ovata</name>
    <dbReference type="NCBI Taxonomy" id="2752305"/>
    <lineage>
        <taxon>Bacteria</taxon>
        <taxon>Pseudomonadati</taxon>
        <taxon>Thermodesulfobacteriota</taxon>
        <taxon>Desulfobacteria</taxon>
        <taxon>Desulfobacterales</taxon>
        <taxon>Desulfosarcinaceae</taxon>
        <taxon>Desulfosarcina</taxon>
    </lineage>
</organism>
<dbReference type="Proteomes" id="UP000422108">
    <property type="component" value="Chromosome"/>
</dbReference>
<sequence length="65" mass="7260">MEFEFSADIQENIIFGFKVKIEGALGHIRRGHDVRHAGFLKSLCVGNIDGNIDQVGFRVSLPRFG</sequence>
<reference evidence="1 2" key="1">
    <citation type="submission" date="2019-11" db="EMBL/GenBank/DDBJ databases">
        <title>Comparative genomics of hydrocarbon-degrading Desulfosarcina strains.</title>
        <authorList>
            <person name="Watanabe M."/>
            <person name="Kojima H."/>
            <person name="Fukui M."/>
        </authorList>
    </citation>
    <scope>NUCLEOTIDE SEQUENCE [LARGE SCALE GENOMIC DNA]</scope>
    <source>
        <strain evidence="2">oXyS1</strain>
    </source>
</reference>
<evidence type="ECO:0000313" key="1">
    <source>
        <dbReference type="EMBL" id="BBO89491.1"/>
    </source>
</evidence>
<name>A0A5K8AAF1_9BACT</name>
<keyword evidence="2" id="KW-1185">Reference proteome</keyword>
<evidence type="ECO:0000313" key="2">
    <source>
        <dbReference type="Proteomes" id="UP000422108"/>
    </source>
</evidence>
<proteinExistence type="predicted"/>
<gene>
    <name evidence="1" type="ORF">DSCOOX_26710</name>
</gene>
<protein>
    <submittedName>
        <fullName evidence="1">Uncharacterized protein</fullName>
    </submittedName>
</protein>
<dbReference type="AlphaFoldDB" id="A0A5K8AAF1"/>
<dbReference type="EMBL" id="AP021879">
    <property type="protein sequence ID" value="BBO89491.1"/>
    <property type="molecule type" value="Genomic_DNA"/>
</dbReference>